<accession>A0A6V7HIH4</accession>
<dbReference type="AlphaFoldDB" id="A0A6V7HIH4"/>
<comment type="caution">
    <text evidence="1">The sequence shown here is derived from an EMBL/GenBank/DDBJ whole genome shotgun (WGS) entry which is preliminary data.</text>
</comment>
<feature type="non-terminal residue" evidence="1">
    <location>
        <position position="1"/>
    </location>
</feature>
<keyword evidence="2" id="KW-1185">Reference proteome</keyword>
<organism evidence="1 2">
    <name type="scientific">Heterotrigona itama</name>
    <dbReference type="NCBI Taxonomy" id="395501"/>
    <lineage>
        <taxon>Eukaryota</taxon>
        <taxon>Metazoa</taxon>
        <taxon>Ecdysozoa</taxon>
        <taxon>Arthropoda</taxon>
        <taxon>Hexapoda</taxon>
        <taxon>Insecta</taxon>
        <taxon>Pterygota</taxon>
        <taxon>Neoptera</taxon>
        <taxon>Endopterygota</taxon>
        <taxon>Hymenoptera</taxon>
        <taxon>Apocrita</taxon>
        <taxon>Aculeata</taxon>
        <taxon>Apoidea</taxon>
        <taxon>Anthophila</taxon>
        <taxon>Apidae</taxon>
        <taxon>Heterotrigona</taxon>
    </lineage>
</organism>
<gene>
    <name evidence="1" type="ORF">MHI_LOCUS924253</name>
</gene>
<dbReference type="Proteomes" id="UP000752696">
    <property type="component" value="Unassembled WGS sequence"/>
</dbReference>
<dbReference type="EMBL" id="CAJDYZ010011965">
    <property type="protein sequence ID" value="CAD1480359.1"/>
    <property type="molecule type" value="Genomic_DNA"/>
</dbReference>
<feature type="non-terminal residue" evidence="1">
    <location>
        <position position="73"/>
    </location>
</feature>
<evidence type="ECO:0000313" key="2">
    <source>
        <dbReference type="Proteomes" id="UP000752696"/>
    </source>
</evidence>
<name>A0A6V7HIH4_9HYME</name>
<reference evidence="1" key="1">
    <citation type="submission" date="2020-07" db="EMBL/GenBank/DDBJ databases">
        <authorList>
            <person name="Nazaruddin N."/>
        </authorList>
    </citation>
    <scope>NUCLEOTIDE SEQUENCE</scope>
</reference>
<evidence type="ECO:0000313" key="1">
    <source>
        <dbReference type="EMBL" id="CAD1480359.1"/>
    </source>
</evidence>
<sequence>VSFPFFHRAAGKQYFQVDRVNQQSFFFPITGVRLCFSPDWLTYFFTPPSSVSLDPTKCIRYDGVTVASPPARQ</sequence>
<proteinExistence type="predicted"/>
<protein>
    <submittedName>
        <fullName evidence="1">Uncharacterized protein</fullName>
    </submittedName>
</protein>